<gene>
    <name evidence="2" type="ORF">URODEC1_LOCUS84091</name>
</gene>
<sequence>METDFPKLQSITLSPTTSSSLYMDERRPDNAPAAWLHRAALFLVTLSSAVAVYRAAGDAASVAFVIASYLTLLLLFLCLRAYELAPPGEAGGRRDGLLRRAVWALSTLLTMLFSWRVAALMPYWPVALLVWALAAATTVGGFVALFHRRP</sequence>
<dbReference type="PANTHER" id="PTHR46610:SF12">
    <property type="entry name" value="OS06G0146600 PROTEIN"/>
    <property type="match status" value="1"/>
</dbReference>
<dbReference type="Proteomes" id="UP001497457">
    <property type="component" value="Chromosome 33rd"/>
</dbReference>
<keyword evidence="1" id="KW-1133">Transmembrane helix</keyword>
<keyword evidence="3" id="KW-1185">Reference proteome</keyword>
<reference evidence="2 3" key="2">
    <citation type="submission" date="2024-10" db="EMBL/GenBank/DDBJ databases">
        <authorList>
            <person name="Ryan C."/>
        </authorList>
    </citation>
    <scope>NUCLEOTIDE SEQUENCE [LARGE SCALE GENOMIC DNA]</scope>
</reference>
<dbReference type="Pfam" id="PF20100">
    <property type="entry name" value="DUF6490"/>
    <property type="match status" value="1"/>
</dbReference>
<dbReference type="InterPro" id="IPR045501">
    <property type="entry name" value="DUF6490"/>
</dbReference>
<dbReference type="PANTHER" id="PTHR46610">
    <property type="entry name" value="OS05G0181300 PROTEIN"/>
    <property type="match status" value="1"/>
</dbReference>
<protein>
    <submittedName>
        <fullName evidence="2">Uncharacterized protein</fullName>
    </submittedName>
</protein>
<feature type="transmembrane region" description="Helical" evidence="1">
    <location>
        <begin position="100"/>
        <end position="118"/>
    </location>
</feature>
<accession>A0ABC9DCC4</accession>
<keyword evidence="1" id="KW-0812">Transmembrane</keyword>
<feature type="transmembrane region" description="Helical" evidence="1">
    <location>
        <begin position="59"/>
        <end position="79"/>
    </location>
</feature>
<proteinExistence type="predicted"/>
<evidence type="ECO:0000256" key="1">
    <source>
        <dbReference type="SAM" id="Phobius"/>
    </source>
</evidence>
<organism evidence="2 3">
    <name type="scientific">Urochloa decumbens</name>
    <dbReference type="NCBI Taxonomy" id="240449"/>
    <lineage>
        <taxon>Eukaryota</taxon>
        <taxon>Viridiplantae</taxon>
        <taxon>Streptophyta</taxon>
        <taxon>Embryophyta</taxon>
        <taxon>Tracheophyta</taxon>
        <taxon>Spermatophyta</taxon>
        <taxon>Magnoliopsida</taxon>
        <taxon>Liliopsida</taxon>
        <taxon>Poales</taxon>
        <taxon>Poaceae</taxon>
        <taxon>PACMAD clade</taxon>
        <taxon>Panicoideae</taxon>
        <taxon>Panicodae</taxon>
        <taxon>Paniceae</taxon>
        <taxon>Melinidinae</taxon>
        <taxon>Urochloa</taxon>
    </lineage>
</organism>
<dbReference type="AlphaFoldDB" id="A0ABC9DCC4"/>
<dbReference type="EMBL" id="OZ075143">
    <property type="protein sequence ID" value="CAL5036714.1"/>
    <property type="molecule type" value="Genomic_DNA"/>
</dbReference>
<name>A0ABC9DCC4_9POAL</name>
<reference evidence="3" key="1">
    <citation type="submission" date="2024-06" db="EMBL/GenBank/DDBJ databases">
        <authorList>
            <person name="Ryan C."/>
        </authorList>
    </citation>
    <scope>NUCLEOTIDE SEQUENCE [LARGE SCALE GENOMIC DNA]</scope>
</reference>
<keyword evidence="1" id="KW-0472">Membrane</keyword>
<feature type="transmembrane region" description="Helical" evidence="1">
    <location>
        <begin position="35"/>
        <end position="53"/>
    </location>
</feature>
<feature type="transmembrane region" description="Helical" evidence="1">
    <location>
        <begin position="124"/>
        <end position="146"/>
    </location>
</feature>
<evidence type="ECO:0000313" key="3">
    <source>
        <dbReference type="Proteomes" id="UP001497457"/>
    </source>
</evidence>
<evidence type="ECO:0000313" key="2">
    <source>
        <dbReference type="EMBL" id="CAL5036714.1"/>
    </source>
</evidence>